<proteinExistence type="predicted"/>
<keyword evidence="2" id="KW-0808">Transferase</keyword>
<dbReference type="GO" id="GO:0032259">
    <property type="term" value="P:methylation"/>
    <property type="evidence" value="ECO:0007669"/>
    <property type="project" value="UniProtKB-KW"/>
</dbReference>
<keyword evidence="2" id="KW-0489">Methyltransferase</keyword>
<reference evidence="2" key="1">
    <citation type="submission" date="2023-07" db="EMBL/GenBank/DDBJ databases">
        <title>Brevundimonas soil sp. nov., isolated from the soil of chemical plant.</title>
        <authorList>
            <person name="Wu N."/>
        </authorList>
    </citation>
    <scope>NUCLEOTIDE SEQUENCE</scope>
    <source>
        <strain evidence="2">XZ-24</strain>
    </source>
</reference>
<dbReference type="EC" id="2.1.-.-" evidence="2"/>
<gene>
    <name evidence="2" type="ORF">Q0812_10680</name>
</gene>
<evidence type="ECO:0000313" key="2">
    <source>
        <dbReference type="EMBL" id="MDO1559889.1"/>
    </source>
</evidence>
<dbReference type="CDD" id="cd02440">
    <property type="entry name" value="AdoMet_MTases"/>
    <property type="match status" value="1"/>
</dbReference>
<evidence type="ECO:0000313" key="3">
    <source>
        <dbReference type="Proteomes" id="UP001169063"/>
    </source>
</evidence>
<dbReference type="Proteomes" id="UP001169063">
    <property type="component" value="Unassembled WGS sequence"/>
</dbReference>
<dbReference type="RefSeq" id="WP_302110321.1">
    <property type="nucleotide sequence ID" value="NZ_JAUKTR010000004.1"/>
</dbReference>
<dbReference type="Pfam" id="PF13649">
    <property type="entry name" value="Methyltransf_25"/>
    <property type="match status" value="1"/>
</dbReference>
<dbReference type="InterPro" id="IPR041698">
    <property type="entry name" value="Methyltransf_25"/>
</dbReference>
<name>A0ABT8SMU1_9CAUL</name>
<dbReference type="GO" id="GO:0008168">
    <property type="term" value="F:methyltransferase activity"/>
    <property type="evidence" value="ECO:0007669"/>
    <property type="project" value="UniProtKB-KW"/>
</dbReference>
<sequence length="227" mass="25675">MLMRSSSRVDAVRAGLIADHQDTPYYDQAEDPVWVGIFWSEPSIFLDGFRQLDLSSVMELACGRGRHAEQFADRAGKVVLIDPLKANVEACRRRHARRRNVSVRRNNGRDLSGCRDGEFTAVFSYDAMVHFEATDTIRYLGEIARVLRPGGRALLHYSTDDSRPVGSYRDHPRWRSFFSEPMMLHFAGRAGLHALSSVRTSWPPNNGEPPVDGCILLEKTQPMQLKS</sequence>
<dbReference type="InterPro" id="IPR029063">
    <property type="entry name" value="SAM-dependent_MTases_sf"/>
</dbReference>
<dbReference type="SUPFAM" id="SSF53335">
    <property type="entry name" value="S-adenosyl-L-methionine-dependent methyltransferases"/>
    <property type="match status" value="1"/>
</dbReference>
<dbReference type="Gene3D" id="3.40.50.150">
    <property type="entry name" value="Vaccinia Virus protein VP39"/>
    <property type="match status" value="1"/>
</dbReference>
<feature type="domain" description="Methyltransferase" evidence="1">
    <location>
        <begin position="57"/>
        <end position="151"/>
    </location>
</feature>
<evidence type="ECO:0000259" key="1">
    <source>
        <dbReference type="Pfam" id="PF13649"/>
    </source>
</evidence>
<comment type="caution">
    <text evidence="2">The sequence shown here is derived from an EMBL/GenBank/DDBJ whole genome shotgun (WGS) entry which is preliminary data.</text>
</comment>
<protein>
    <submittedName>
        <fullName evidence="2">Class I SAM-dependent methyltransferase</fullName>
        <ecNumber evidence="2">2.1.-.-</ecNumber>
    </submittedName>
</protein>
<keyword evidence="3" id="KW-1185">Reference proteome</keyword>
<dbReference type="EMBL" id="JAUKTR010000004">
    <property type="protein sequence ID" value="MDO1559889.1"/>
    <property type="molecule type" value="Genomic_DNA"/>
</dbReference>
<accession>A0ABT8SMU1</accession>
<organism evidence="2 3">
    <name type="scientific">Peiella sedimenti</name>
    <dbReference type="NCBI Taxonomy" id="3061083"/>
    <lineage>
        <taxon>Bacteria</taxon>
        <taxon>Pseudomonadati</taxon>
        <taxon>Pseudomonadota</taxon>
        <taxon>Alphaproteobacteria</taxon>
        <taxon>Caulobacterales</taxon>
        <taxon>Caulobacteraceae</taxon>
        <taxon>Peiella</taxon>
    </lineage>
</organism>